<name>A0A2D0N611_FLAN2</name>
<dbReference type="InterPro" id="IPR027039">
    <property type="entry name" value="Crtac1"/>
</dbReference>
<dbReference type="PANTHER" id="PTHR16026">
    <property type="entry name" value="CARTILAGE ACIDIC PROTEIN 1"/>
    <property type="match status" value="1"/>
</dbReference>
<protein>
    <submittedName>
        <fullName evidence="3">RNA-binding protein</fullName>
    </submittedName>
</protein>
<dbReference type="Proteomes" id="UP000223913">
    <property type="component" value="Unassembled WGS sequence"/>
</dbReference>
<keyword evidence="4" id="KW-1185">Reference proteome</keyword>
<accession>A0A2D0N611</accession>
<evidence type="ECO:0000259" key="2">
    <source>
        <dbReference type="Pfam" id="PF07593"/>
    </source>
</evidence>
<dbReference type="SUPFAM" id="SSF69318">
    <property type="entry name" value="Integrin alpha N-terminal domain"/>
    <property type="match status" value="3"/>
</dbReference>
<dbReference type="EMBL" id="PDUD01000029">
    <property type="protein sequence ID" value="PHN03838.1"/>
    <property type="molecule type" value="Genomic_DNA"/>
</dbReference>
<feature type="domain" description="ASPIC/UnbV" evidence="2">
    <location>
        <begin position="558"/>
        <end position="624"/>
    </location>
</feature>
<keyword evidence="1" id="KW-0732">Signal</keyword>
<dbReference type="InterPro" id="IPR011519">
    <property type="entry name" value="UnbV_ASPIC"/>
</dbReference>
<dbReference type="AlphaFoldDB" id="A0A2D0N611"/>
<dbReference type="Pfam" id="PF07593">
    <property type="entry name" value="UnbV_ASPIC"/>
    <property type="match status" value="1"/>
</dbReference>
<reference evidence="3 4" key="1">
    <citation type="submission" date="2017-10" db="EMBL/GenBank/DDBJ databases">
        <title>The draft genome sequence of Lewinella nigricans NBRC 102662.</title>
        <authorList>
            <person name="Wang K."/>
        </authorList>
    </citation>
    <scope>NUCLEOTIDE SEQUENCE [LARGE SCALE GENOMIC DNA]</scope>
    <source>
        <strain evidence="3 4">NBRC 102662</strain>
    </source>
</reference>
<organism evidence="3 4">
    <name type="scientific">Flavilitoribacter nigricans (strain ATCC 23147 / DSM 23189 / NBRC 102662 / NCIMB 1420 / SS-2)</name>
    <name type="common">Lewinella nigricans</name>
    <dbReference type="NCBI Taxonomy" id="1122177"/>
    <lineage>
        <taxon>Bacteria</taxon>
        <taxon>Pseudomonadati</taxon>
        <taxon>Bacteroidota</taxon>
        <taxon>Saprospiria</taxon>
        <taxon>Saprospirales</taxon>
        <taxon>Lewinellaceae</taxon>
        <taxon>Flavilitoribacter</taxon>
    </lineage>
</organism>
<dbReference type="InterPro" id="IPR013517">
    <property type="entry name" value="FG-GAP"/>
</dbReference>
<dbReference type="OrthoDB" id="9816120at2"/>
<gene>
    <name evidence="3" type="ORF">CRP01_25160</name>
</gene>
<comment type="caution">
    <text evidence="3">The sequence shown here is derived from an EMBL/GenBank/DDBJ whole genome shotgun (WGS) entry which is preliminary data.</text>
</comment>
<dbReference type="Pfam" id="PF13517">
    <property type="entry name" value="FG-GAP_3"/>
    <property type="match status" value="3"/>
</dbReference>
<dbReference type="Gene3D" id="2.130.10.130">
    <property type="entry name" value="Integrin alpha, N-terminal"/>
    <property type="match status" value="4"/>
</dbReference>
<proteinExistence type="predicted"/>
<dbReference type="InterPro" id="IPR028994">
    <property type="entry name" value="Integrin_alpha_N"/>
</dbReference>
<evidence type="ECO:0000313" key="4">
    <source>
        <dbReference type="Proteomes" id="UP000223913"/>
    </source>
</evidence>
<dbReference type="PANTHER" id="PTHR16026:SF0">
    <property type="entry name" value="CARTILAGE ACIDIC PROTEIN 1"/>
    <property type="match status" value="1"/>
</dbReference>
<sequence>MPQLSLGTGIELPKAGLFLTLFVKQVVIFVVKRICIAIGVVIVGLSLVGCRQEKEKPFSLQVDTGIAFSNDLLESDSFNIIQYLYYYNGGGVAAGDVNNDGLPDLFFTANESSNRLYLNRGDLQFEDITESAGVGTTTSWSTGVTMVDINGDGWLDIYVCQLGDYKGKKGINRLYINQGETSNGVVFEEQAAAYGLDFSGFATQAAFFDYDLDGDLDVYLLNHSVHSIGNYGKAASLRPQRDSLAGDRLLRNDQIPPPGQPVGKFVDVTDRAGIFSSRIGYGLGLAIGDLNRDGWPDVFVSNDFHENDYLYLNNGDGTFSEDIEEAMSYTSHFSMGNTIADWNNDNLPDIISLDMKPEVEELVKNTVGSDSYNIYLLKRSFGYYAQFSRNMLQLNRGNKEGNIPVFSEVAQITGIEATDWSWTPLVSDLDNDGWKDIFITNGIWRRPNDLDYLRYISNKQIQAVAPDRVLIEKMPSGKTNNYAFRNQADLTFKNVSGDWGLDHFGVSNGATFADLDNDGDFDLVVNNLNERASVYRNDLAGNHYLKIQLGGTGLNKFGIGAKVTVRTGDLEQCQELYTSKGYLSSVEPQLLFGLGKAGSVDRVEVRWPGGSTSTLVDIPADQTLIVRQEEARPGDISAGNAQSPSFVPGDSYGLDFQHVENTFIDFNEEPLIPHLLSTQGPRLAVGDVNGDGLEDLYVCGAKGQSGELFYQIAGVGFRPAPNFFADNREGEEVDAAFFDADQDGDADLYLVNGGGEVDVSAQVFLDRLYINDGMGNFTPKPDALEPVSGNGACVVPLDFNEDGAIDLFVGSRSIPGNYGHDPESYLLLNDGKGRFRNVAKDHLPAGGKLGMVTDAAYLEANGERTLVVVGEWMPVQLLHIRRGAWKAEALPESGGWWNCIQLADANGDGNLDMVLGNWGLNNFFEASPEEPVRLYIKDFDGNFKTDPLITHYRQRKEYTLASIDELMKQMPDLRQSMGTYAEFARLSFSEIFDAGTLKGATVKQIEQLASSVALGDGKGNFKLEPLPKMAQLSPVFAIRVDDFDQDGIPDLFLAGNFYGSRTDLGLYDAASGMLLTGNRQGSFRNDGFVNDGWRIDGEVRDIRSLQLGDRRLLVIARNNQSLLVREIQ</sequence>
<evidence type="ECO:0000256" key="1">
    <source>
        <dbReference type="ARBA" id="ARBA00022729"/>
    </source>
</evidence>
<evidence type="ECO:0000313" key="3">
    <source>
        <dbReference type="EMBL" id="PHN03838.1"/>
    </source>
</evidence>